<evidence type="ECO:0000256" key="1">
    <source>
        <dbReference type="SAM" id="MobiDB-lite"/>
    </source>
</evidence>
<feature type="compositionally biased region" description="Basic and acidic residues" evidence="1">
    <location>
        <begin position="97"/>
        <end position="111"/>
    </location>
</feature>
<feature type="region of interest" description="Disordered" evidence="1">
    <location>
        <begin position="145"/>
        <end position="167"/>
    </location>
</feature>
<dbReference type="Proteomes" id="UP001153069">
    <property type="component" value="Unassembled WGS sequence"/>
</dbReference>
<accession>A0A9N8HIW0</accession>
<gene>
    <name evidence="2" type="ORF">SEMRO_620_G176600.1</name>
</gene>
<reference evidence="2" key="1">
    <citation type="submission" date="2020-06" db="EMBL/GenBank/DDBJ databases">
        <authorList>
            <consortium name="Plant Systems Biology data submission"/>
        </authorList>
    </citation>
    <scope>NUCLEOTIDE SEQUENCE</scope>
    <source>
        <strain evidence="2">D6</strain>
    </source>
</reference>
<evidence type="ECO:0000313" key="2">
    <source>
        <dbReference type="EMBL" id="CAB9513895.1"/>
    </source>
</evidence>
<feature type="region of interest" description="Disordered" evidence="1">
    <location>
        <begin position="97"/>
        <end position="125"/>
    </location>
</feature>
<dbReference type="AlphaFoldDB" id="A0A9N8HIW0"/>
<proteinExistence type="predicted"/>
<feature type="compositionally biased region" description="Low complexity" evidence="1">
    <location>
        <begin position="23"/>
        <end position="48"/>
    </location>
</feature>
<sequence>MQDQEVQDSEAAGSVEGGGLAHEVSTTADTDTTTAMEQTTVATGTTGMHESDTHELKAVERKMTPEEKAHREEILRLTATAAITTAGTTAVTHMEEHEAAEDQKPVAKETQENQGVADDENSHSNVEDSAYTALAGMAARLDNPHQSGQLSFFPDNNKKDPKTKAPNVHTTVDTAYSALSAMAHRWDNPQESANGWSQYYWRGDSSIRERRFGE</sequence>
<comment type="caution">
    <text evidence="2">The sequence shown here is derived from an EMBL/GenBank/DDBJ whole genome shotgun (WGS) entry which is preliminary data.</text>
</comment>
<keyword evidence="3" id="KW-1185">Reference proteome</keyword>
<evidence type="ECO:0000313" key="3">
    <source>
        <dbReference type="Proteomes" id="UP001153069"/>
    </source>
</evidence>
<dbReference type="EMBL" id="CAICTM010000619">
    <property type="protein sequence ID" value="CAB9513895.1"/>
    <property type="molecule type" value="Genomic_DNA"/>
</dbReference>
<protein>
    <submittedName>
        <fullName evidence="2">Uncharacterized protein</fullName>
    </submittedName>
</protein>
<feature type="region of interest" description="Disordered" evidence="1">
    <location>
        <begin position="1"/>
        <end position="53"/>
    </location>
</feature>
<name>A0A9N8HIW0_9STRA</name>
<organism evidence="2 3">
    <name type="scientific">Seminavis robusta</name>
    <dbReference type="NCBI Taxonomy" id="568900"/>
    <lineage>
        <taxon>Eukaryota</taxon>
        <taxon>Sar</taxon>
        <taxon>Stramenopiles</taxon>
        <taxon>Ochrophyta</taxon>
        <taxon>Bacillariophyta</taxon>
        <taxon>Bacillariophyceae</taxon>
        <taxon>Bacillariophycidae</taxon>
        <taxon>Naviculales</taxon>
        <taxon>Naviculaceae</taxon>
        <taxon>Seminavis</taxon>
    </lineage>
</organism>